<gene>
    <name evidence="1" type="ORF">BIFBRE_05060</name>
</gene>
<evidence type="ECO:0000313" key="1">
    <source>
        <dbReference type="EMBL" id="EFE88092.1"/>
    </source>
</evidence>
<dbReference type="AlphaFoldDB" id="D4BSG8"/>
<organism evidence="1 2">
    <name type="scientific">Bifidobacterium breve DSM 20213 = JCM 1192</name>
    <dbReference type="NCBI Taxonomy" id="518634"/>
    <lineage>
        <taxon>Bacteria</taxon>
        <taxon>Bacillati</taxon>
        <taxon>Actinomycetota</taxon>
        <taxon>Actinomycetes</taxon>
        <taxon>Bifidobacteriales</taxon>
        <taxon>Bifidobacteriaceae</taxon>
        <taxon>Bifidobacterium</taxon>
    </lineage>
</organism>
<dbReference type="HOGENOM" id="CLU_2582640_0_0_11"/>
<protein>
    <submittedName>
        <fullName evidence="1">Uncharacterized protein</fullName>
    </submittedName>
</protein>
<comment type="caution">
    <text evidence="1">The sequence shown here is derived from an EMBL/GenBank/DDBJ whole genome shotgun (WGS) entry which is preliminary data.</text>
</comment>
<proteinExistence type="predicted"/>
<keyword evidence="2" id="KW-1185">Reference proteome</keyword>
<name>D4BSG8_BIFBR</name>
<evidence type="ECO:0000313" key="2">
    <source>
        <dbReference type="Proteomes" id="UP000003191"/>
    </source>
</evidence>
<reference evidence="1 2" key="1">
    <citation type="submission" date="2010-02" db="EMBL/GenBank/DDBJ databases">
        <authorList>
            <person name="Weinstock G."/>
            <person name="Sodergren E."/>
            <person name="Clifton S."/>
            <person name="Fulton L."/>
            <person name="Fulton B."/>
            <person name="Courtney L."/>
            <person name="Fronick C."/>
            <person name="Harrison M."/>
            <person name="Strong C."/>
            <person name="Farmer C."/>
            <person name="Delahaunty K."/>
            <person name="Markovic C."/>
            <person name="Hall O."/>
            <person name="Minx P."/>
            <person name="Tomlinson C."/>
            <person name="Mitreva M."/>
            <person name="Nelson J."/>
            <person name="Hou S."/>
            <person name="Wollam A."/>
            <person name="Pepin K.H."/>
            <person name="Johnson M."/>
            <person name="Bhonagiri V."/>
            <person name="Zhang X."/>
            <person name="Suruliraj S."/>
            <person name="Warren W."/>
            <person name="Chinwalla A."/>
            <person name="Mardis E.R."/>
            <person name="Wilson R.K."/>
        </authorList>
    </citation>
    <scope>NUCLEOTIDE SEQUENCE [LARGE SCALE GENOMIC DNA]</scope>
    <source>
        <strain evidence="1 2">DSM 20213</strain>
    </source>
</reference>
<accession>D4BSG8</accession>
<sequence>MGAFLRGKGKLCWDVTVDPTYVTPTNLDAPGAKDKFEANAKAVDYLFRALSTEEFERVMGEDLACGIWSKLKVAHGGIAM</sequence>
<dbReference type="Proteomes" id="UP000003191">
    <property type="component" value="Unassembled WGS sequence"/>
</dbReference>
<dbReference type="EMBL" id="ACCG02000019">
    <property type="protein sequence ID" value="EFE88092.1"/>
    <property type="molecule type" value="Genomic_DNA"/>
</dbReference>